<evidence type="ECO:0000256" key="1">
    <source>
        <dbReference type="ARBA" id="ARBA00004613"/>
    </source>
</evidence>
<dbReference type="InterPro" id="IPR039448">
    <property type="entry name" value="Beta_helix"/>
</dbReference>
<evidence type="ECO:0000259" key="6">
    <source>
        <dbReference type="Pfam" id="PF18962"/>
    </source>
</evidence>
<keyword evidence="2" id="KW-0964">Secreted</keyword>
<evidence type="ECO:0000313" key="7">
    <source>
        <dbReference type="EMBL" id="URW79255.1"/>
    </source>
</evidence>
<dbReference type="GO" id="GO:0016837">
    <property type="term" value="F:carbon-oxygen lyase activity, acting on polysaccharides"/>
    <property type="evidence" value="ECO:0007669"/>
    <property type="project" value="TreeGrafter"/>
</dbReference>
<dbReference type="PANTHER" id="PTHR40088">
    <property type="entry name" value="PECTATE LYASE (EUROFUNG)"/>
    <property type="match status" value="1"/>
</dbReference>
<dbReference type="Pfam" id="PF13229">
    <property type="entry name" value="Beta_helix"/>
    <property type="match status" value="1"/>
</dbReference>
<feature type="signal peptide" evidence="4">
    <location>
        <begin position="1"/>
        <end position="20"/>
    </location>
</feature>
<feature type="chain" id="PRO_5039930191" evidence="4">
    <location>
        <begin position="21"/>
        <end position="593"/>
    </location>
</feature>
<evidence type="ECO:0000256" key="2">
    <source>
        <dbReference type="ARBA" id="ARBA00022525"/>
    </source>
</evidence>
<dbReference type="InterPro" id="IPR026444">
    <property type="entry name" value="Secre_tail"/>
</dbReference>
<keyword evidence="8" id="KW-1185">Reference proteome</keyword>
<evidence type="ECO:0000256" key="3">
    <source>
        <dbReference type="ARBA" id="ARBA00022729"/>
    </source>
</evidence>
<organism evidence="7 8">
    <name type="scientific">Xiashengella succiniciproducens</name>
    <dbReference type="NCBI Taxonomy" id="2949635"/>
    <lineage>
        <taxon>Bacteria</taxon>
        <taxon>Pseudomonadati</taxon>
        <taxon>Bacteroidota</taxon>
        <taxon>Bacteroidia</taxon>
        <taxon>Marinilabiliales</taxon>
        <taxon>Marinilabiliaceae</taxon>
        <taxon>Xiashengella</taxon>
    </lineage>
</organism>
<gene>
    <name evidence="7" type="ORF">M9189_10355</name>
</gene>
<dbReference type="InterPro" id="IPR012334">
    <property type="entry name" value="Pectin_lyas_fold"/>
</dbReference>
<dbReference type="NCBIfam" id="TIGR04183">
    <property type="entry name" value="Por_Secre_tail"/>
    <property type="match status" value="1"/>
</dbReference>
<reference evidence="7" key="2">
    <citation type="submission" date="2022-06" db="EMBL/GenBank/DDBJ databases">
        <title>Xiashengella guii gen. nov. sp. nov., a bacterium isolated form anaerobic digestion tank.</title>
        <authorList>
            <person name="Huang H."/>
        </authorList>
    </citation>
    <scope>NUCLEOTIDE SEQUENCE</scope>
    <source>
        <strain evidence="7">Ai-910</strain>
    </source>
</reference>
<evidence type="ECO:0000259" key="5">
    <source>
        <dbReference type="Pfam" id="PF13229"/>
    </source>
</evidence>
<dbReference type="KEGG" id="alkq:M9189_10355"/>
<dbReference type="RefSeq" id="WP_250722998.1">
    <property type="nucleotide sequence ID" value="NZ_CP098400.1"/>
</dbReference>
<protein>
    <submittedName>
        <fullName evidence="7">Right-handed parallel beta-helix repeat-containing protein</fullName>
    </submittedName>
</protein>
<accession>A0A9J6ZP15</accession>
<evidence type="ECO:0000313" key="8">
    <source>
        <dbReference type="Proteomes" id="UP001056426"/>
    </source>
</evidence>
<dbReference type="SUPFAM" id="SSF51126">
    <property type="entry name" value="Pectin lyase-like"/>
    <property type="match status" value="1"/>
</dbReference>
<evidence type="ECO:0000256" key="4">
    <source>
        <dbReference type="SAM" id="SignalP"/>
    </source>
</evidence>
<comment type="subcellular location">
    <subcellularLocation>
        <location evidence="1">Secreted</location>
    </subcellularLocation>
</comment>
<dbReference type="Gene3D" id="2.160.20.10">
    <property type="entry name" value="Single-stranded right-handed beta-helix, Pectin lyase-like"/>
    <property type="match status" value="1"/>
</dbReference>
<dbReference type="PANTHER" id="PTHR40088:SF2">
    <property type="entry name" value="SECRETED SUGAR HYDROLASE"/>
    <property type="match status" value="1"/>
</dbReference>
<dbReference type="InterPro" id="IPR006626">
    <property type="entry name" value="PbH1"/>
</dbReference>
<reference evidence="7" key="1">
    <citation type="submission" date="2022-05" db="EMBL/GenBank/DDBJ databases">
        <authorList>
            <person name="Sun X."/>
        </authorList>
    </citation>
    <scope>NUCLEOTIDE SEQUENCE</scope>
    <source>
        <strain evidence="7">Ai-910</strain>
    </source>
</reference>
<dbReference type="InterPro" id="IPR011050">
    <property type="entry name" value="Pectin_lyase_fold/virulence"/>
</dbReference>
<dbReference type="Proteomes" id="UP001056426">
    <property type="component" value="Chromosome"/>
</dbReference>
<name>A0A9J6ZP15_9BACT</name>
<dbReference type="InterPro" id="IPR052052">
    <property type="entry name" value="Polysaccharide_Lyase_9"/>
</dbReference>
<feature type="domain" description="Right handed beta helix" evidence="5">
    <location>
        <begin position="109"/>
        <end position="235"/>
    </location>
</feature>
<dbReference type="GO" id="GO:0005576">
    <property type="term" value="C:extracellular region"/>
    <property type="evidence" value="ECO:0007669"/>
    <property type="project" value="UniProtKB-SubCell"/>
</dbReference>
<dbReference type="SMART" id="SM00710">
    <property type="entry name" value="PbH1"/>
    <property type="match status" value="6"/>
</dbReference>
<dbReference type="AlphaFoldDB" id="A0A9J6ZP15"/>
<dbReference type="EMBL" id="CP098400">
    <property type="protein sequence ID" value="URW79255.1"/>
    <property type="molecule type" value="Genomic_DNA"/>
</dbReference>
<proteinExistence type="predicted"/>
<keyword evidence="3 4" id="KW-0732">Signal</keyword>
<feature type="domain" description="Secretion system C-terminal sorting" evidence="6">
    <location>
        <begin position="501"/>
        <end position="572"/>
    </location>
</feature>
<sequence>MKRLFLCVCITILYFSVVEATSYYVSPAGSSNGQGTAASPWNLQTALTSNKVNPGDTIWIAGGTYVGNFIAGLSGREGSPIIYRAVPGQEPILDGNTNNGANEVLRINGSYLWFWGLTISNSASSGNNYYKDGVFFGGANSKLVNCIIRNNGGNGVGFWQTAVNSEVYGCIIYNNGYMGSDRGHGHGIYGQNASLLKIIRDNVLFHSYGVGIHIYSESGSIQGFSIEGNTIFNSGIPGAKFIERNILIGGLQQADRITITGNHIYNRPNYQSKASIQLGYDASNRNAEVSDNKIVDGSLYMIKGWNSLQVLRNSIYARNSQMQLIAFDNFNNITTPLFNNNKYLGGTLAEMNFQVWKTFSKQDANSTYSSSLPTQNEYYVIKNRYEGGRANVVVYNWAKAENMMIDLSTVLSTNSRFSIYDAMNLQAGPVVSGTYSGGAIRIPLNLNSIELPIRADSNRGDLRHTLPEFGVFIVTSVGSLPSGIETPVFEDLPLKIKKCSPNPTVDLLAIEAYSPTQTRLLVNVFDEVGRMVYNEGFNAHIGDNKLVINMATLAGGLYIVTLTDGAYTDTCKILKRDFALNSEKEKEKELPLH</sequence>
<dbReference type="Pfam" id="PF18962">
    <property type="entry name" value="Por_Secre_tail"/>
    <property type="match status" value="1"/>
</dbReference>